<reference evidence="3 4" key="1">
    <citation type="journal article" date="2011" name="Stand. Genomic Sci.">
        <title>Complete genome sequence of Haliscomenobacter hydrossis type strain (O).</title>
        <authorList>
            <consortium name="US DOE Joint Genome Institute (JGI-PGF)"/>
            <person name="Daligault H."/>
            <person name="Lapidus A."/>
            <person name="Zeytun A."/>
            <person name="Nolan M."/>
            <person name="Lucas S."/>
            <person name="Del Rio T.G."/>
            <person name="Tice H."/>
            <person name="Cheng J.F."/>
            <person name="Tapia R."/>
            <person name="Han C."/>
            <person name="Goodwin L."/>
            <person name="Pitluck S."/>
            <person name="Liolios K."/>
            <person name="Pagani I."/>
            <person name="Ivanova N."/>
            <person name="Huntemann M."/>
            <person name="Mavromatis K."/>
            <person name="Mikhailova N."/>
            <person name="Pati A."/>
            <person name="Chen A."/>
            <person name="Palaniappan K."/>
            <person name="Land M."/>
            <person name="Hauser L."/>
            <person name="Brambilla E.M."/>
            <person name="Rohde M."/>
            <person name="Verbarg S."/>
            <person name="Goker M."/>
            <person name="Bristow J."/>
            <person name="Eisen J.A."/>
            <person name="Markowitz V."/>
            <person name="Hugenholtz P."/>
            <person name="Kyrpides N.C."/>
            <person name="Klenk H.P."/>
            <person name="Woyke T."/>
        </authorList>
    </citation>
    <scope>NUCLEOTIDE SEQUENCE [LARGE SCALE GENOMIC DNA]</scope>
    <source>
        <strain evidence="4">ATCC 27775 / DSM 1100 / LMG 10767 / O</strain>
    </source>
</reference>
<dbReference type="GO" id="GO:0009691">
    <property type="term" value="P:cytokinin biosynthetic process"/>
    <property type="evidence" value="ECO:0007669"/>
    <property type="project" value="UniProtKB-UniRule"/>
</dbReference>
<dbReference type="HOGENOM" id="CLU_058336_0_3_10"/>
<evidence type="ECO:0000313" key="4">
    <source>
        <dbReference type="Proteomes" id="UP000008461"/>
    </source>
</evidence>
<keyword evidence="2" id="KW-0378">Hydrolase</keyword>
<dbReference type="Proteomes" id="UP000008461">
    <property type="component" value="Chromosome"/>
</dbReference>
<dbReference type="Pfam" id="PF03641">
    <property type="entry name" value="Lysine_decarbox"/>
    <property type="match status" value="1"/>
</dbReference>
<keyword evidence="4" id="KW-1185">Reference proteome</keyword>
<dbReference type="PANTHER" id="PTHR43393:SF3">
    <property type="entry name" value="LYSINE DECARBOXYLASE-LIKE PROTEIN"/>
    <property type="match status" value="1"/>
</dbReference>
<dbReference type="RefSeq" id="WP_013763914.1">
    <property type="nucleotide sequence ID" value="NC_015510.1"/>
</dbReference>
<dbReference type="EMBL" id="CP002691">
    <property type="protein sequence ID" value="AEE49360.1"/>
    <property type="molecule type" value="Genomic_DNA"/>
</dbReference>
<dbReference type="GO" id="GO:0005829">
    <property type="term" value="C:cytosol"/>
    <property type="evidence" value="ECO:0007669"/>
    <property type="project" value="TreeGrafter"/>
</dbReference>
<sequence length="241" mass="27093">MSENQPTTQAHPHMKEWSQELKGQNSWTMFKVISEFVEGFETLNVIGPCVSIFGSARTKADHPYYKLAIDIARRLTIEGYGVITGGGPGIMEAGNKGASLYGGKSVGLNINLPFESNCNPFIDNDKNLQFRYFFIRKVMFTKYAQAFVALPGGFGTMDEVFEVLTLIQTKKINKVPVILVGTKFWSGLKAWMFEVMQEQEHNISPGDLDLLPVTDDPEEVIQIINDFYGHTNKLKPNFELL</sequence>
<proteinExistence type="inferred from homology"/>
<gene>
    <name evidence="3" type="ordered locus">Halhy_1466</name>
</gene>
<comment type="catalytic activity">
    <reaction evidence="1">
        <text>AMP + H2O = D-ribose 5-phosphate + adenine</text>
        <dbReference type="Rhea" id="RHEA:20129"/>
        <dbReference type="ChEBI" id="CHEBI:15377"/>
        <dbReference type="ChEBI" id="CHEBI:16708"/>
        <dbReference type="ChEBI" id="CHEBI:78346"/>
        <dbReference type="ChEBI" id="CHEBI:456215"/>
        <dbReference type="EC" id="3.2.2.4"/>
    </reaction>
</comment>
<dbReference type="InterPro" id="IPR031100">
    <property type="entry name" value="LOG_fam"/>
</dbReference>
<dbReference type="GO" id="GO:0008714">
    <property type="term" value="F:AMP nucleosidase activity"/>
    <property type="evidence" value="ECO:0007669"/>
    <property type="project" value="UniProtKB-EC"/>
</dbReference>
<dbReference type="InterPro" id="IPR005269">
    <property type="entry name" value="LOG"/>
</dbReference>
<reference key="2">
    <citation type="submission" date="2011-04" db="EMBL/GenBank/DDBJ databases">
        <title>Complete sequence of chromosome of Haliscomenobacter hydrossis DSM 1100.</title>
        <authorList>
            <consortium name="US DOE Joint Genome Institute (JGI-PGF)"/>
            <person name="Lucas S."/>
            <person name="Han J."/>
            <person name="Lapidus A."/>
            <person name="Bruce D."/>
            <person name="Goodwin L."/>
            <person name="Pitluck S."/>
            <person name="Peters L."/>
            <person name="Kyrpides N."/>
            <person name="Mavromatis K."/>
            <person name="Ivanova N."/>
            <person name="Ovchinnikova G."/>
            <person name="Pagani I."/>
            <person name="Daligault H."/>
            <person name="Detter J.C."/>
            <person name="Han C."/>
            <person name="Land M."/>
            <person name="Hauser L."/>
            <person name="Markowitz V."/>
            <person name="Cheng J.-F."/>
            <person name="Hugenholtz P."/>
            <person name="Woyke T."/>
            <person name="Wu D."/>
            <person name="Verbarg S."/>
            <person name="Frueling A."/>
            <person name="Brambilla E."/>
            <person name="Klenk H.-P."/>
            <person name="Eisen J.A."/>
        </authorList>
    </citation>
    <scope>NUCLEOTIDE SEQUENCE</scope>
    <source>
        <strain>DSM 1100</strain>
    </source>
</reference>
<evidence type="ECO:0000256" key="2">
    <source>
        <dbReference type="RuleBase" id="RU363015"/>
    </source>
</evidence>
<dbReference type="eggNOG" id="COG1611">
    <property type="taxonomic scope" value="Bacteria"/>
</dbReference>
<accession>F4KXF2</accession>
<dbReference type="EC" id="3.2.2.n1" evidence="2"/>
<name>F4KXF2_HALH1</name>
<comment type="similarity">
    <text evidence="2">Belongs to the LOG family.</text>
</comment>
<dbReference type="PANTHER" id="PTHR43393">
    <property type="entry name" value="CYTOKININ RIBOSIDE 5'-MONOPHOSPHATE PHOSPHORIBOHYDROLASE"/>
    <property type="match status" value="1"/>
</dbReference>
<organism evidence="3 4">
    <name type="scientific">Haliscomenobacter hydrossis (strain ATCC 27775 / DSM 1100 / LMG 10767 / O)</name>
    <dbReference type="NCBI Taxonomy" id="760192"/>
    <lineage>
        <taxon>Bacteria</taxon>
        <taxon>Pseudomonadati</taxon>
        <taxon>Bacteroidota</taxon>
        <taxon>Saprospiria</taxon>
        <taxon>Saprospirales</taxon>
        <taxon>Haliscomenobacteraceae</taxon>
        <taxon>Haliscomenobacter</taxon>
    </lineage>
</organism>
<dbReference type="OrthoDB" id="9801098at2"/>
<dbReference type="NCBIfam" id="TIGR00730">
    <property type="entry name" value="Rossman fold protein, TIGR00730 family"/>
    <property type="match status" value="1"/>
</dbReference>
<dbReference type="AlphaFoldDB" id="F4KXF2"/>
<protein>
    <recommendedName>
        <fullName evidence="2">Cytokinin riboside 5'-monophosphate phosphoribohydrolase</fullName>
        <ecNumber evidence="2">3.2.2.n1</ecNumber>
    </recommendedName>
</protein>
<dbReference type="Gene3D" id="3.40.50.450">
    <property type="match status" value="1"/>
</dbReference>
<keyword evidence="2" id="KW-0203">Cytokinin biosynthesis</keyword>
<evidence type="ECO:0000313" key="3">
    <source>
        <dbReference type="EMBL" id="AEE49360.1"/>
    </source>
</evidence>
<dbReference type="SUPFAM" id="SSF102405">
    <property type="entry name" value="MCP/YpsA-like"/>
    <property type="match status" value="1"/>
</dbReference>
<dbReference type="KEGG" id="hhy:Halhy_1466"/>
<evidence type="ECO:0000256" key="1">
    <source>
        <dbReference type="ARBA" id="ARBA00000274"/>
    </source>
</evidence>
<dbReference type="STRING" id="760192.Halhy_1466"/>
<dbReference type="InterPro" id="IPR052341">
    <property type="entry name" value="LOG_family_nucleotidases"/>
</dbReference>